<comment type="caution">
    <text evidence="1">The sequence shown here is derived from an EMBL/GenBank/DDBJ whole genome shotgun (WGS) entry which is preliminary data.</text>
</comment>
<dbReference type="Proteomes" id="UP000299102">
    <property type="component" value="Unassembled WGS sequence"/>
</dbReference>
<keyword evidence="2" id="KW-1185">Reference proteome</keyword>
<dbReference type="AlphaFoldDB" id="A0A4C1YAX5"/>
<dbReference type="EMBL" id="BGZK01001116">
    <property type="protein sequence ID" value="GBP71667.1"/>
    <property type="molecule type" value="Genomic_DNA"/>
</dbReference>
<evidence type="ECO:0000313" key="1">
    <source>
        <dbReference type="EMBL" id="GBP71667.1"/>
    </source>
</evidence>
<organism evidence="1 2">
    <name type="scientific">Eumeta variegata</name>
    <name type="common">Bagworm moth</name>
    <name type="synonym">Eumeta japonica</name>
    <dbReference type="NCBI Taxonomy" id="151549"/>
    <lineage>
        <taxon>Eukaryota</taxon>
        <taxon>Metazoa</taxon>
        <taxon>Ecdysozoa</taxon>
        <taxon>Arthropoda</taxon>
        <taxon>Hexapoda</taxon>
        <taxon>Insecta</taxon>
        <taxon>Pterygota</taxon>
        <taxon>Neoptera</taxon>
        <taxon>Endopterygota</taxon>
        <taxon>Lepidoptera</taxon>
        <taxon>Glossata</taxon>
        <taxon>Ditrysia</taxon>
        <taxon>Tineoidea</taxon>
        <taxon>Psychidae</taxon>
        <taxon>Oiketicinae</taxon>
        <taxon>Eumeta</taxon>
    </lineage>
</organism>
<reference evidence="1 2" key="1">
    <citation type="journal article" date="2019" name="Commun. Biol.">
        <title>The bagworm genome reveals a unique fibroin gene that provides high tensile strength.</title>
        <authorList>
            <person name="Kono N."/>
            <person name="Nakamura H."/>
            <person name="Ohtoshi R."/>
            <person name="Tomita M."/>
            <person name="Numata K."/>
            <person name="Arakawa K."/>
        </authorList>
    </citation>
    <scope>NUCLEOTIDE SEQUENCE [LARGE SCALE GENOMIC DNA]</scope>
</reference>
<proteinExistence type="predicted"/>
<protein>
    <submittedName>
        <fullName evidence="1">Uncharacterized protein</fullName>
    </submittedName>
</protein>
<name>A0A4C1YAX5_EUMVA</name>
<accession>A0A4C1YAX5</accession>
<gene>
    <name evidence="1" type="ORF">EVAR_62913_1</name>
</gene>
<evidence type="ECO:0000313" key="2">
    <source>
        <dbReference type="Proteomes" id="UP000299102"/>
    </source>
</evidence>
<sequence>MWKLVKNKLRFAPLKTNSMMLTKKLKHDDPVVHINGEQISLVSEIRRLDLSIDQKLTFTPYVAKVCKKAANIYKVSNPGHRFDSDSVPTLVFNPSPVLYCPTGLASVSNSDPVLDSASHLSFNCDSTIGYSSDLNEAMRKC</sequence>
<dbReference type="OrthoDB" id="411871at2759"/>